<accession>A0A1G2QJT2</accession>
<keyword evidence="1" id="KW-1133">Transmembrane helix</keyword>
<keyword evidence="1" id="KW-0812">Transmembrane</keyword>
<evidence type="ECO:0000256" key="1">
    <source>
        <dbReference type="SAM" id="Phobius"/>
    </source>
</evidence>
<feature type="transmembrane region" description="Helical" evidence="1">
    <location>
        <begin position="213"/>
        <end position="233"/>
    </location>
</feature>
<feature type="transmembrane region" description="Helical" evidence="1">
    <location>
        <begin position="7"/>
        <end position="26"/>
    </location>
</feature>
<evidence type="ECO:0000313" key="3">
    <source>
        <dbReference type="Proteomes" id="UP000177090"/>
    </source>
</evidence>
<comment type="caution">
    <text evidence="2">The sequence shown here is derived from an EMBL/GenBank/DDBJ whole genome shotgun (WGS) entry which is preliminary data.</text>
</comment>
<evidence type="ECO:0008006" key="4">
    <source>
        <dbReference type="Google" id="ProtNLM"/>
    </source>
</evidence>
<feature type="transmembrane region" description="Helical" evidence="1">
    <location>
        <begin position="182"/>
        <end position="201"/>
    </location>
</feature>
<name>A0A1G2QJT2_9BACT</name>
<feature type="transmembrane region" description="Helical" evidence="1">
    <location>
        <begin position="109"/>
        <end position="130"/>
    </location>
</feature>
<proteinExistence type="predicted"/>
<dbReference type="Proteomes" id="UP000177090">
    <property type="component" value="Unassembled WGS sequence"/>
</dbReference>
<evidence type="ECO:0000313" key="2">
    <source>
        <dbReference type="EMBL" id="OHA60329.1"/>
    </source>
</evidence>
<dbReference type="EMBL" id="MHTL01000015">
    <property type="protein sequence ID" value="OHA60329.1"/>
    <property type="molecule type" value="Genomic_DNA"/>
</dbReference>
<reference evidence="2 3" key="1">
    <citation type="journal article" date="2016" name="Nat. Commun.">
        <title>Thousands of microbial genomes shed light on interconnected biogeochemical processes in an aquifer system.</title>
        <authorList>
            <person name="Anantharaman K."/>
            <person name="Brown C.T."/>
            <person name="Hug L.A."/>
            <person name="Sharon I."/>
            <person name="Castelle C.J."/>
            <person name="Probst A.J."/>
            <person name="Thomas B.C."/>
            <person name="Singh A."/>
            <person name="Wilkins M.J."/>
            <person name="Karaoz U."/>
            <person name="Brodie E.L."/>
            <person name="Williams K.H."/>
            <person name="Hubbard S.S."/>
            <person name="Banfield J.F."/>
        </authorList>
    </citation>
    <scope>NUCLEOTIDE SEQUENCE [LARGE SCALE GENOMIC DNA]</scope>
</reference>
<sequence>MRPNTTQTILIIDYILAVGVVVVLTLTHQTNTLTNNLYGVLFLGFIPVIGGINGLIIARRWGSFKSAVGRAIIFLSLGLISWGLGTYIFSGIYNFLLQVEVPYPSLADVGYIISLPLWVYGMVQLSRAMGATYGLKSSKGKVFLLIIPCFVIAISYYLLVFVARDGVLSFSWSDAQKLFFDFAYPIGDVVILTLVTLVYGLSYNFFGGGYKKAIYSILFGFILMYLADFSFSYTTTIETFFPANWVDLLFTSAVFVLSMGVSILDPTKLYKDALSNPKNLNA</sequence>
<keyword evidence="1" id="KW-0472">Membrane</keyword>
<gene>
    <name evidence="2" type="ORF">A2569_02410</name>
</gene>
<feature type="transmembrane region" description="Helical" evidence="1">
    <location>
        <begin position="70"/>
        <end position="89"/>
    </location>
</feature>
<feature type="transmembrane region" description="Helical" evidence="1">
    <location>
        <begin position="38"/>
        <end position="58"/>
    </location>
</feature>
<protein>
    <recommendedName>
        <fullName evidence="4">Histidine kinase N-terminal 7TM region domain-containing protein</fullName>
    </recommendedName>
</protein>
<dbReference type="AlphaFoldDB" id="A0A1G2QJT2"/>
<feature type="transmembrane region" description="Helical" evidence="1">
    <location>
        <begin position="245"/>
        <end position="264"/>
    </location>
</feature>
<feature type="transmembrane region" description="Helical" evidence="1">
    <location>
        <begin position="142"/>
        <end position="162"/>
    </location>
</feature>
<organism evidence="2 3">
    <name type="scientific">Candidatus Vogelbacteria bacterium RIFOXYD1_FULL_51_18</name>
    <dbReference type="NCBI Taxonomy" id="1802440"/>
    <lineage>
        <taxon>Bacteria</taxon>
        <taxon>Candidatus Vogeliibacteriota</taxon>
    </lineage>
</organism>
<dbReference type="STRING" id="1802440.A2569_02410"/>